<dbReference type="Proteomes" id="UP001055879">
    <property type="component" value="Linkage Group LG18"/>
</dbReference>
<keyword evidence="2" id="KW-1185">Reference proteome</keyword>
<reference evidence="2" key="1">
    <citation type="journal article" date="2022" name="Mol. Ecol. Resour.">
        <title>The genomes of chicory, endive, great burdock and yacon provide insights into Asteraceae palaeo-polyploidization history and plant inulin production.</title>
        <authorList>
            <person name="Fan W."/>
            <person name="Wang S."/>
            <person name="Wang H."/>
            <person name="Wang A."/>
            <person name="Jiang F."/>
            <person name="Liu H."/>
            <person name="Zhao H."/>
            <person name="Xu D."/>
            <person name="Zhang Y."/>
        </authorList>
    </citation>
    <scope>NUCLEOTIDE SEQUENCE [LARGE SCALE GENOMIC DNA]</scope>
    <source>
        <strain evidence="2">cv. Niubang</strain>
    </source>
</reference>
<gene>
    <name evidence="1" type="ORF">L6452_43660</name>
</gene>
<proteinExistence type="predicted"/>
<name>A0ACB8XDW6_ARCLA</name>
<dbReference type="EMBL" id="CM042064">
    <property type="protein sequence ID" value="KAI3665044.1"/>
    <property type="molecule type" value="Genomic_DNA"/>
</dbReference>
<comment type="caution">
    <text evidence="1">The sequence shown here is derived from an EMBL/GenBank/DDBJ whole genome shotgun (WGS) entry which is preliminary data.</text>
</comment>
<protein>
    <submittedName>
        <fullName evidence="1">Uncharacterized protein</fullName>
    </submittedName>
</protein>
<organism evidence="1 2">
    <name type="scientific">Arctium lappa</name>
    <name type="common">Greater burdock</name>
    <name type="synonym">Lappa major</name>
    <dbReference type="NCBI Taxonomy" id="4217"/>
    <lineage>
        <taxon>Eukaryota</taxon>
        <taxon>Viridiplantae</taxon>
        <taxon>Streptophyta</taxon>
        <taxon>Embryophyta</taxon>
        <taxon>Tracheophyta</taxon>
        <taxon>Spermatophyta</taxon>
        <taxon>Magnoliopsida</taxon>
        <taxon>eudicotyledons</taxon>
        <taxon>Gunneridae</taxon>
        <taxon>Pentapetalae</taxon>
        <taxon>asterids</taxon>
        <taxon>campanulids</taxon>
        <taxon>Asterales</taxon>
        <taxon>Asteraceae</taxon>
        <taxon>Carduoideae</taxon>
        <taxon>Cardueae</taxon>
        <taxon>Arctiinae</taxon>
        <taxon>Arctium</taxon>
    </lineage>
</organism>
<evidence type="ECO:0000313" key="1">
    <source>
        <dbReference type="EMBL" id="KAI3665044.1"/>
    </source>
</evidence>
<sequence>MLMITRRGGGSKRQRVDIVSVSKDVKTENVYEPVIGSEQQGTDGNQSGDGKHCTDLGLHQMDVEAIGYATIEERIIERCVKDPNPKKVSPQDAYMPLEFFIIVDKYEVIVQTKNEKVQVSAFTHLWVQELEIEKFVPIEVQESERLMNLHNDKEEVDANEVSSTYKKVQPQTTTNHSLSPHTHTLPAVSFCRCVAVADGGD</sequence>
<accession>A0ACB8XDW6</accession>
<evidence type="ECO:0000313" key="2">
    <source>
        <dbReference type="Proteomes" id="UP001055879"/>
    </source>
</evidence>
<reference evidence="1 2" key="2">
    <citation type="journal article" date="2022" name="Mol. Ecol. Resour.">
        <title>The genomes of chicory, endive, great burdock and yacon provide insights into Asteraceae paleo-polyploidization history and plant inulin production.</title>
        <authorList>
            <person name="Fan W."/>
            <person name="Wang S."/>
            <person name="Wang H."/>
            <person name="Wang A."/>
            <person name="Jiang F."/>
            <person name="Liu H."/>
            <person name="Zhao H."/>
            <person name="Xu D."/>
            <person name="Zhang Y."/>
        </authorList>
    </citation>
    <scope>NUCLEOTIDE SEQUENCE [LARGE SCALE GENOMIC DNA]</scope>
    <source>
        <strain evidence="2">cv. Niubang</strain>
    </source>
</reference>